<gene>
    <name evidence="1" type="ORF">EJ08DRAFT_375599</name>
</gene>
<sequence>MFSRVVKSLKQSTVTVRSIETIPARIPASLGSIGTRGCLLMTDLSMNHPTATRAFRNLTVFRMHFELNGAAHSYGMDTPAQLRNIPSLLQQMPNLEVLELGAGRSFYLDEQHTIAAVSKFNFSRVFRSLIDYRLQFPKLQELKLQGGIVCVFDVIIFLIRHQKTIRKMQLIELAVFHLQWDHMLRFLANDNQYMRRFLTNPNENLPQFNALEQVKIENLLEWPHLPSAAFVPNAKPWQVSIFKGSTPPQAPVSAISPDLMTGLLDVNNGDRKLAEELRRWLANCVYHLRNLVELAVTVTKRSG</sequence>
<comment type="caution">
    <text evidence="1">The sequence shown here is derived from an EMBL/GenBank/DDBJ whole genome shotgun (WGS) entry which is preliminary data.</text>
</comment>
<reference evidence="1" key="1">
    <citation type="journal article" date="2020" name="Stud. Mycol.">
        <title>101 Dothideomycetes genomes: a test case for predicting lifestyles and emergence of pathogens.</title>
        <authorList>
            <person name="Haridas S."/>
            <person name="Albert R."/>
            <person name="Binder M."/>
            <person name="Bloem J."/>
            <person name="Labutti K."/>
            <person name="Salamov A."/>
            <person name="Andreopoulos B."/>
            <person name="Baker S."/>
            <person name="Barry K."/>
            <person name="Bills G."/>
            <person name="Bluhm B."/>
            <person name="Cannon C."/>
            <person name="Castanera R."/>
            <person name="Culley D."/>
            <person name="Daum C."/>
            <person name="Ezra D."/>
            <person name="Gonzalez J."/>
            <person name="Henrissat B."/>
            <person name="Kuo A."/>
            <person name="Liang C."/>
            <person name="Lipzen A."/>
            <person name="Lutzoni F."/>
            <person name="Magnuson J."/>
            <person name="Mondo S."/>
            <person name="Nolan M."/>
            <person name="Ohm R."/>
            <person name="Pangilinan J."/>
            <person name="Park H.-J."/>
            <person name="Ramirez L."/>
            <person name="Alfaro M."/>
            <person name="Sun H."/>
            <person name="Tritt A."/>
            <person name="Yoshinaga Y."/>
            <person name="Zwiers L.-H."/>
            <person name="Turgeon B."/>
            <person name="Goodwin S."/>
            <person name="Spatafora J."/>
            <person name="Crous P."/>
            <person name="Grigoriev I."/>
        </authorList>
    </citation>
    <scope>NUCLEOTIDE SEQUENCE</scope>
    <source>
        <strain evidence="1">CBS 130266</strain>
    </source>
</reference>
<dbReference type="Proteomes" id="UP000800235">
    <property type="component" value="Unassembled WGS sequence"/>
</dbReference>
<dbReference type="EMBL" id="MU007064">
    <property type="protein sequence ID" value="KAF2426528.1"/>
    <property type="molecule type" value="Genomic_DNA"/>
</dbReference>
<evidence type="ECO:0000313" key="2">
    <source>
        <dbReference type="Proteomes" id="UP000800235"/>
    </source>
</evidence>
<proteinExistence type="predicted"/>
<dbReference type="AlphaFoldDB" id="A0A9P4NLJ6"/>
<keyword evidence="2" id="KW-1185">Reference proteome</keyword>
<protein>
    <submittedName>
        <fullName evidence="1">Uncharacterized protein</fullName>
    </submittedName>
</protein>
<evidence type="ECO:0000313" key="1">
    <source>
        <dbReference type="EMBL" id="KAF2426528.1"/>
    </source>
</evidence>
<accession>A0A9P4NLJ6</accession>
<name>A0A9P4NLJ6_9PEZI</name>
<organism evidence="1 2">
    <name type="scientific">Tothia fuscella</name>
    <dbReference type="NCBI Taxonomy" id="1048955"/>
    <lineage>
        <taxon>Eukaryota</taxon>
        <taxon>Fungi</taxon>
        <taxon>Dikarya</taxon>
        <taxon>Ascomycota</taxon>
        <taxon>Pezizomycotina</taxon>
        <taxon>Dothideomycetes</taxon>
        <taxon>Pleosporomycetidae</taxon>
        <taxon>Venturiales</taxon>
        <taxon>Cylindrosympodiaceae</taxon>
        <taxon>Tothia</taxon>
    </lineage>
</organism>